<dbReference type="PANTHER" id="PTHR10026">
    <property type="entry name" value="CYCLIN"/>
    <property type="match status" value="1"/>
</dbReference>
<protein>
    <recommendedName>
        <fullName evidence="2">Cyclin-Q</fullName>
    </recommendedName>
    <alternativeName>
        <fullName evidence="4">Cyclin-related protein FAM58A</fullName>
    </alternativeName>
</protein>
<organism evidence="8">
    <name type="scientific">Culicoides sonorensis</name>
    <name type="common">Biting midge</name>
    <dbReference type="NCBI Taxonomy" id="179676"/>
    <lineage>
        <taxon>Eukaryota</taxon>
        <taxon>Metazoa</taxon>
        <taxon>Ecdysozoa</taxon>
        <taxon>Arthropoda</taxon>
        <taxon>Hexapoda</taxon>
        <taxon>Insecta</taxon>
        <taxon>Pterygota</taxon>
        <taxon>Neoptera</taxon>
        <taxon>Endopterygota</taxon>
        <taxon>Diptera</taxon>
        <taxon>Nematocera</taxon>
        <taxon>Chironomoidea</taxon>
        <taxon>Ceratopogonidae</taxon>
        <taxon>Ceratopogoninae</taxon>
        <taxon>Culicoides</taxon>
        <taxon>Monoculicoides</taxon>
    </lineage>
</organism>
<dbReference type="GO" id="GO:0016538">
    <property type="term" value="F:cyclin-dependent protein serine/threonine kinase regulator activity"/>
    <property type="evidence" value="ECO:0007669"/>
    <property type="project" value="InterPro"/>
</dbReference>
<dbReference type="EMBL" id="UFQT01000523">
    <property type="protein sequence ID" value="SSX24942.1"/>
    <property type="molecule type" value="Genomic_DNA"/>
</dbReference>
<dbReference type="InterPro" id="IPR036915">
    <property type="entry name" value="Cyclin-like_sf"/>
</dbReference>
<dbReference type="InterPro" id="IPR013763">
    <property type="entry name" value="Cyclin-like_dom"/>
</dbReference>
<proteinExistence type="inferred from homology"/>
<evidence type="ECO:0000256" key="5">
    <source>
        <dbReference type="RuleBase" id="RU000383"/>
    </source>
</evidence>
<dbReference type="InterPro" id="IPR048053">
    <property type="entry name" value="Cyclin-Q_second_cyclin_box"/>
</dbReference>
<evidence type="ECO:0000256" key="2">
    <source>
        <dbReference type="ARBA" id="ARBA00019501"/>
    </source>
</evidence>
<comment type="similarity">
    <text evidence="1">Belongs to the cyclin family. Cyclin-like FAM58 subfamily.</text>
</comment>
<keyword evidence="6" id="KW-1133">Transmembrane helix</keyword>
<dbReference type="InterPro" id="IPR006671">
    <property type="entry name" value="Cyclin_N"/>
</dbReference>
<evidence type="ECO:0000256" key="4">
    <source>
        <dbReference type="ARBA" id="ARBA00032419"/>
    </source>
</evidence>
<dbReference type="SMART" id="SM00385">
    <property type="entry name" value="CYCLIN"/>
    <property type="match status" value="1"/>
</dbReference>
<keyword evidence="6" id="KW-0472">Membrane</keyword>
<dbReference type="SUPFAM" id="SSF47954">
    <property type="entry name" value="Cyclin-like"/>
    <property type="match status" value="2"/>
</dbReference>
<feature type="transmembrane region" description="Helical" evidence="6">
    <location>
        <begin position="87"/>
        <end position="106"/>
    </location>
</feature>
<dbReference type="CDD" id="cd20534">
    <property type="entry name" value="CYCLIN_CCNM_CCNQ_rpt1"/>
    <property type="match status" value="1"/>
</dbReference>
<evidence type="ECO:0000259" key="7">
    <source>
        <dbReference type="SMART" id="SM00385"/>
    </source>
</evidence>
<dbReference type="InterPro" id="IPR011701">
    <property type="entry name" value="MFS"/>
</dbReference>
<evidence type="ECO:0000313" key="8">
    <source>
        <dbReference type="EMBL" id="SSX24942.1"/>
    </source>
</evidence>
<dbReference type="GO" id="GO:0022857">
    <property type="term" value="F:transmembrane transporter activity"/>
    <property type="evidence" value="ECO:0007669"/>
    <property type="project" value="InterPro"/>
</dbReference>
<keyword evidence="6" id="KW-0812">Transmembrane</keyword>
<dbReference type="FunFam" id="1.10.472.10:FF:000122">
    <property type="entry name" value="Cyclin-related protein FAM58A"/>
    <property type="match status" value="1"/>
</dbReference>
<dbReference type="CDD" id="cd20535">
    <property type="entry name" value="CYCLIN_CCNM_CCNQ_rpt2"/>
    <property type="match status" value="1"/>
</dbReference>
<feature type="domain" description="Cyclin-like" evidence="7">
    <location>
        <begin position="187"/>
        <end position="285"/>
    </location>
</feature>
<dbReference type="Pfam" id="PF07690">
    <property type="entry name" value="MFS_1"/>
    <property type="match status" value="1"/>
</dbReference>
<dbReference type="InterPro" id="IPR036259">
    <property type="entry name" value="MFS_trans_sf"/>
</dbReference>
<dbReference type="InterPro" id="IPR043198">
    <property type="entry name" value="Cyclin/Ssn8"/>
</dbReference>
<feature type="transmembrane region" description="Helical" evidence="6">
    <location>
        <begin position="12"/>
        <end position="39"/>
    </location>
</feature>
<evidence type="ECO:0000256" key="3">
    <source>
        <dbReference type="ARBA" id="ARBA00023127"/>
    </source>
</evidence>
<reference evidence="8" key="1">
    <citation type="submission" date="2018-07" db="EMBL/GenBank/DDBJ databases">
        <authorList>
            <person name="Quirk P.G."/>
            <person name="Krulwich T.A."/>
        </authorList>
    </citation>
    <scope>NUCLEOTIDE SEQUENCE</scope>
</reference>
<name>A0A336M3T8_CULSO</name>
<gene>
    <name evidence="8" type="primary">CSON011746</name>
</gene>
<sequence>MFWRQRRYIVALMLFLGFFNVYSLRVNVSIAIVPMIYGVKSKSHGLTKHFDWNSKEQGLALSSFFYGYICTQFIGGVCANKIGGRRLFGLGIFLTAVLTLLSPLAAKAGLGYFIALRAIEGVCEGVTYPSLHAICIHRNLVSDYQIKAAKMKDVIDVLQVQSMKEQLPVITQVTDYKKSNGKGLASRFLFECAMKLEMKPLTSATAAILFHRFFSEVDPADYDEFMIAASCLYLAGKVKDDPVKIRDVINVAYGTMNRNSPPLELNDEYWTMRDSIVQAELLITRILKFDLNTVHSHKYMLYYMKTLVEWFGQSTWNSMPIAKTSAAFLQDFHHNPAIIDYKPSHVAICCLSLAFQTYGINVPLTGEVSEDGIWYSVFAKDLTKELHWEIVEKIMETYNYENDDSV</sequence>
<dbReference type="InterPro" id="IPR048055">
    <property type="entry name" value="Cyclin-Q_first_cyclin_box"/>
</dbReference>
<evidence type="ECO:0000256" key="6">
    <source>
        <dbReference type="SAM" id="Phobius"/>
    </source>
</evidence>
<dbReference type="Gene3D" id="1.20.1250.20">
    <property type="entry name" value="MFS general substrate transporter like domains"/>
    <property type="match status" value="1"/>
</dbReference>
<dbReference type="Gene3D" id="1.10.472.10">
    <property type="entry name" value="Cyclin-like"/>
    <property type="match status" value="2"/>
</dbReference>
<feature type="transmembrane region" description="Helical" evidence="6">
    <location>
        <begin position="59"/>
        <end position="80"/>
    </location>
</feature>
<dbReference type="SUPFAM" id="SSF103473">
    <property type="entry name" value="MFS general substrate transporter"/>
    <property type="match status" value="1"/>
</dbReference>
<evidence type="ECO:0000256" key="1">
    <source>
        <dbReference type="ARBA" id="ARBA00010390"/>
    </source>
</evidence>
<keyword evidence="3 5" id="KW-0195">Cyclin</keyword>
<dbReference type="Pfam" id="PF00134">
    <property type="entry name" value="Cyclin_N"/>
    <property type="match status" value="1"/>
</dbReference>
<dbReference type="VEuPathDB" id="VectorBase:CSON011746"/>
<dbReference type="GO" id="GO:0006357">
    <property type="term" value="P:regulation of transcription by RNA polymerase II"/>
    <property type="evidence" value="ECO:0007669"/>
    <property type="project" value="InterPro"/>
</dbReference>
<dbReference type="FunFam" id="1.10.472.10:FF:000042">
    <property type="entry name" value="FAM58A isoform 1"/>
    <property type="match status" value="1"/>
</dbReference>
<accession>A0A336M3T8</accession>
<dbReference type="AlphaFoldDB" id="A0A336M3T8"/>